<organism evidence="1">
    <name type="scientific">Clastoptera arizonana</name>
    <name type="common">Arizona spittle bug</name>
    <dbReference type="NCBI Taxonomy" id="38151"/>
    <lineage>
        <taxon>Eukaryota</taxon>
        <taxon>Metazoa</taxon>
        <taxon>Ecdysozoa</taxon>
        <taxon>Arthropoda</taxon>
        <taxon>Hexapoda</taxon>
        <taxon>Insecta</taxon>
        <taxon>Pterygota</taxon>
        <taxon>Neoptera</taxon>
        <taxon>Paraneoptera</taxon>
        <taxon>Hemiptera</taxon>
        <taxon>Auchenorrhyncha</taxon>
        <taxon>Cercopoidea</taxon>
        <taxon>Clastopteridae</taxon>
        <taxon>Clastoptera</taxon>
    </lineage>
</organism>
<accession>A0A1B6E759</accession>
<gene>
    <name evidence="1" type="ORF">g.1052</name>
</gene>
<reference evidence="1" key="1">
    <citation type="submission" date="2015-12" db="EMBL/GenBank/DDBJ databases">
        <title>De novo transcriptome assembly of four potential Pierce s Disease insect vectors from Arizona vineyards.</title>
        <authorList>
            <person name="Tassone E.E."/>
        </authorList>
    </citation>
    <scope>NUCLEOTIDE SEQUENCE</scope>
</reference>
<name>A0A1B6E759_9HEMI</name>
<feature type="non-terminal residue" evidence="1">
    <location>
        <position position="1"/>
    </location>
</feature>
<evidence type="ECO:0000313" key="1">
    <source>
        <dbReference type="EMBL" id="JAS33694.1"/>
    </source>
</evidence>
<dbReference type="AlphaFoldDB" id="A0A1B6E759"/>
<sequence length="142" mass="16035">DDDTFKFINYPIVIDILEDILWELPIDDGIDHAISLLSTKPTKSILKTKSSALTCKKSVSFFDESKFIVSDILEDVFKNLPLDPAISILSKKPIKYILKTKSSVQTVKKSVSFFDESKFIVSDILEDVFKSLPLDNANLTFL</sequence>
<dbReference type="EMBL" id="GEDC01003604">
    <property type="protein sequence ID" value="JAS33694.1"/>
    <property type="molecule type" value="Transcribed_RNA"/>
</dbReference>
<proteinExistence type="predicted"/>
<protein>
    <submittedName>
        <fullName evidence="1">Uncharacterized protein</fullName>
    </submittedName>
</protein>